<evidence type="ECO:0000313" key="3">
    <source>
        <dbReference type="Proteomes" id="UP000807025"/>
    </source>
</evidence>
<accession>A0A9P6DAB1</accession>
<dbReference type="Proteomes" id="UP000807025">
    <property type="component" value="Unassembled WGS sequence"/>
</dbReference>
<reference evidence="2" key="1">
    <citation type="submission" date="2020-11" db="EMBL/GenBank/DDBJ databases">
        <authorList>
            <consortium name="DOE Joint Genome Institute"/>
            <person name="Ahrendt S."/>
            <person name="Riley R."/>
            <person name="Andreopoulos W."/>
            <person name="Labutti K."/>
            <person name="Pangilinan J."/>
            <person name="Ruiz-Duenas F.J."/>
            <person name="Barrasa J.M."/>
            <person name="Sanchez-Garcia M."/>
            <person name="Camarero S."/>
            <person name="Miyauchi S."/>
            <person name="Serrano A."/>
            <person name="Linde D."/>
            <person name="Babiker R."/>
            <person name="Drula E."/>
            <person name="Ayuso-Fernandez I."/>
            <person name="Pacheco R."/>
            <person name="Padilla G."/>
            <person name="Ferreira P."/>
            <person name="Barriuso J."/>
            <person name="Kellner H."/>
            <person name="Castanera R."/>
            <person name="Alfaro M."/>
            <person name="Ramirez L."/>
            <person name="Pisabarro A.G."/>
            <person name="Kuo A."/>
            <person name="Tritt A."/>
            <person name="Lipzen A."/>
            <person name="He G."/>
            <person name="Yan M."/>
            <person name="Ng V."/>
            <person name="Cullen D."/>
            <person name="Martin F."/>
            <person name="Rosso M.-N."/>
            <person name="Henrissat B."/>
            <person name="Hibbett D."/>
            <person name="Martinez A.T."/>
            <person name="Grigoriev I.V."/>
        </authorList>
    </citation>
    <scope>NUCLEOTIDE SEQUENCE</scope>
    <source>
        <strain evidence="2">ATCC 90797</strain>
    </source>
</reference>
<organism evidence="2 3">
    <name type="scientific">Pleurotus eryngii</name>
    <name type="common">Boletus of the steppes</name>
    <dbReference type="NCBI Taxonomy" id="5323"/>
    <lineage>
        <taxon>Eukaryota</taxon>
        <taxon>Fungi</taxon>
        <taxon>Dikarya</taxon>
        <taxon>Basidiomycota</taxon>
        <taxon>Agaricomycotina</taxon>
        <taxon>Agaricomycetes</taxon>
        <taxon>Agaricomycetidae</taxon>
        <taxon>Agaricales</taxon>
        <taxon>Pleurotineae</taxon>
        <taxon>Pleurotaceae</taxon>
        <taxon>Pleurotus</taxon>
    </lineage>
</organism>
<comment type="caution">
    <text evidence="2">The sequence shown here is derived from an EMBL/GenBank/DDBJ whole genome shotgun (WGS) entry which is preliminary data.</text>
</comment>
<evidence type="ECO:0000256" key="1">
    <source>
        <dbReference type="SAM" id="MobiDB-lite"/>
    </source>
</evidence>
<dbReference type="AlphaFoldDB" id="A0A9P6DAB1"/>
<proteinExistence type="predicted"/>
<keyword evidence="3" id="KW-1185">Reference proteome</keyword>
<feature type="region of interest" description="Disordered" evidence="1">
    <location>
        <begin position="167"/>
        <end position="324"/>
    </location>
</feature>
<name>A0A9P6DAB1_PLEER</name>
<gene>
    <name evidence="2" type="ORF">BDN71DRAFT_1513016</name>
</gene>
<feature type="compositionally biased region" description="Low complexity" evidence="1">
    <location>
        <begin position="241"/>
        <end position="253"/>
    </location>
</feature>
<sequence length="419" mass="45944">MGRASVTFGTSAPVFPINIKLPSERDADAAQSMQTLLEVLGLDRPREELGQRIYDSPISRTILPSIATWYTFRTGPKIRHLILTDYNNDVIPIIHDNTQPFHPAMRTTTTLADALVYILMGCSKAAQDQMWPLKPPIFLPPPDIKPKASSSVQSTLTVAKDIVQPTLPPKKASNKIVESKCTTEQKVPTSPQKAAHNVSDDEEPPWTTDNIFQGEANRPRPSQVRYAYSADGPYFLPPPKSSQSASPMKSSRSTSPTKSARLASPTKVSKGKVKASTPLPPNAHMRPSSPIKSASSAIKPPSTVGTLKQPSTSKKREAAPSTSHVVNLRRPVRLDRDLNTALTFTCAPAPKYFFKVNDIAQDYLISHGYSDGAALEIMQSFRRCACAEDFAVEMLRCGEAFVYSEMLFLHRLLSVTSPA</sequence>
<feature type="compositionally biased region" description="Polar residues" evidence="1">
    <location>
        <begin position="303"/>
        <end position="312"/>
    </location>
</feature>
<evidence type="ECO:0000313" key="2">
    <source>
        <dbReference type="EMBL" id="KAF9488470.1"/>
    </source>
</evidence>
<dbReference type="EMBL" id="MU154712">
    <property type="protein sequence ID" value="KAF9488470.1"/>
    <property type="molecule type" value="Genomic_DNA"/>
</dbReference>
<protein>
    <submittedName>
        <fullName evidence="2">Uncharacterized protein</fullName>
    </submittedName>
</protein>
<feature type="compositionally biased region" description="Low complexity" evidence="1">
    <location>
        <begin position="287"/>
        <end position="302"/>
    </location>
</feature>